<organism evidence="3 4">
    <name type="scientific">Cuscuta epithymum</name>
    <dbReference type="NCBI Taxonomy" id="186058"/>
    <lineage>
        <taxon>Eukaryota</taxon>
        <taxon>Viridiplantae</taxon>
        <taxon>Streptophyta</taxon>
        <taxon>Embryophyta</taxon>
        <taxon>Tracheophyta</taxon>
        <taxon>Spermatophyta</taxon>
        <taxon>Magnoliopsida</taxon>
        <taxon>eudicotyledons</taxon>
        <taxon>Gunneridae</taxon>
        <taxon>Pentapetalae</taxon>
        <taxon>asterids</taxon>
        <taxon>lamiids</taxon>
        <taxon>Solanales</taxon>
        <taxon>Convolvulaceae</taxon>
        <taxon>Cuscuteae</taxon>
        <taxon>Cuscuta</taxon>
        <taxon>Cuscuta subgen. Cuscuta</taxon>
    </lineage>
</organism>
<dbReference type="AlphaFoldDB" id="A0AAV0BYT1"/>
<dbReference type="InterPro" id="IPR029480">
    <property type="entry name" value="Transpos_assoc"/>
</dbReference>
<name>A0AAV0BYT1_9ASTE</name>
<dbReference type="Pfam" id="PF13963">
    <property type="entry name" value="Transpos_assoc"/>
    <property type="match status" value="1"/>
</dbReference>
<dbReference type="Proteomes" id="UP001152523">
    <property type="component" value="Unassembled WGS sequence"/>
</dbReference>
<accession>A0AAV0BYT1</accession>
<evidence type="ECO:0000313" key="4">
    <source>
        <dbReference type="Proteomes" id="UP001152523"/>
    </source>
</evidence>
<sequence length="732" mass="84761">MYKRFARRGVLNEEVKEGVTEFIQTAVNLYQSGVIACPCRKCKNKKWMTWDIVREHLFEKGFVEDYYVWEAHEEPHNSNGLVYLDESSSAHGNTSERQYDPYKSMFEDAIRNELPTGFDHGEGADEPCPITTQMYEMLDTMSQPCFDGCPVTQLSAMTEMLNLKTEMHLSEAATDRISQFVNRFFPSSIPNKPIPNFNKIKRKLSVLGMSHQSIDGCPNGCMIYWRADSELLECKFCSTARYDISNQSNKCIPLAKMEYFPLTPRLQRLYALATTADDMRWHKFHHSEEGVMSHPSDAKAWIHVNNVNPEFDVDPRNVRLGLCIDGFQPFGQFGQQYSCWPVIVTPYNLPPVPGPRNPAKGIDVYLQPLVEELKELWEVGVTTYDVVSKHNFNMRAILLWTISDLPAYAMLSGWTTKGKFAFPYCTEFTEAFWLPHSKKHSWCDNHMKFLPGDHPFRFDENNFTKGKSILYGPPIHMNGLYCYDEVNDFMSVTELGGVEHNAVAGKDIRWKKRSIFWDLPYWKDLLIRHNLDVMHIEKNFFENIFYTILGVPGKSKDHTQGTIDMEQICHRPSMERESRGKYPKARFTLSNEQKGVLINWIDSLKFPDGFASRLGRCVQMDKLKVFGMKSHDCHVFMQRLLPVAFREMLPDWIWEAITEISLFFRELTRKTILVRDIEKLKEDIPVIMCKLEKIFPPSFFDPIEHLVVHLPDEACSGGLHNIDGCIVLKCRC</sequence>
<reference evidence="3" key="1">
    <citation type="submission" date="2022-07" db="EMBL/GenBank/DDBJ databases">
        <authorList>
            <person name="Macas J."/>
            <person name="Novak P."/>
            <person name="Neumann P."/>
        </authorList>
    </citation>
    <scope>NUCLEOTIDE SEQUENCE</scope>
</reference>
<feature type="domain" description="DUF4218" evidence="1">
    <location>
        <begin position="668"/>
        <end position="718"/>
    </location>
</feature>
<feature type="domain" description="Transposase-associated" evidence="2">
    <location>
        <begin position="11"/>
        <end position="74"/>
    </location>
</feature>
<evidence type="ECO:0000313" key="3">
    <source>
        <dbReference type="EMBL" id="CAH9057823.1"/>
    </source>
</evidence>
<proteinExistence type="predicted"/>
<dbReference type="PANTHER" id="PTHR10775">
    <property type="entry name" value="OS08G0208400 PROTEIN"/>
    <property type="match status" value="1"/>
</dbReference>
<gene>
    <name evidence="3" type="ORF">CEPIT_LOCUS1163</name>
</gene>
<evidence type="ECO:0008006" key="5">
    <source>
        <dbReference type="Google" id="ProtNLM"/>
    </source>
</evidence>
<dbReference type="Pfam" id="PF02992">
    <property type="entry name" value="Transposase_21"/>
    <property type="match status" value="1"/>
</dbReference>
<dbReference type="InterPro" id="IPR025452">
    <property type="entry name" value="DUF4218"/>
</dbReference>
<evidence type="ECO:0000259" key="2">
    <source>
        <dbReference type="Pfam" id="PF13963"/>
    </source>
</evidence>
<dbReference type="InterPro" id="IPR004242">
    <property type="entry name" value="Transposase_21"/>
</dbReference>
<evidence type="ECO:0000259" key="1">
    <source>
        <dbReference type="Pfam" id="PF13960"/>
    </source>
</evidence>
<dbReference type="EMBL" id="CAMAPF010000007">
    <property type="protein sequence ID" value="CAH9057823.1"/>
    <property type="molecule type" value="Genomic_DNA"/>
</dbReference>
<keyword evidence="4" id="KW-1185">Reference proteome</keyword>
<protein>
    <recommendedName>
        <fullName evidence="5">Transposase-associated domain-containing protein</fullName>
    </recommendedName>
</protein>
<dbReference type="PANTHER" id="PTHR10775:SF182">
    <property type="entry name" value="TRANSPOSON, EN_SPM-LIKE, TRANSPOSASE-ASSOCIATED DOMAIN PROTEIN-RELATED"/>
    <property type="match status" value="1"/>
</dbReference>
<dbReference type="Pfam" id="PF13960">
    <property type="entry name" value="DUF4218"/>
    <property type="match status" value="1"/>
</dbReference>
<comment type="caution">
    <text evidence="3">The sequence shown here is derived from an EMBL/GenBank/DDBJ whole genome shotgun (WGS) entry which is preliminary data.</text>
</comment>